<dbReference type="InterPro" id="IPR051070">
    <property type="entry name" value="NF-kappa-B_inhibitor"/>
</dbReference>
<feature type="signal peptide" evidence="4">
    <location>
        <begin position="1"/>
        <end position="23"/>
    </location>
</feature>
<keyword evidence="6" id="KW-1185">Reference proteome</keyword>
<dbReference type="RefSeq" id="WP_220640347.1">
    <property type="nucleotide sequence ID" value="NZ_CP080429.1"/>
</dbReference>
<dbReference type="Gene3D" id="1.25.40.20">
    <property type="entry name" value="Ankyrin repeat-containing domain"/>
    <property type="match status" value="1"/>
</dbReference>
<dbReference type="PROSITE" id="PS50088">
    <property type="entry name" value="ANK_REPEAT"/>
    <property type="match status" value="2"/>
</dbReference>
<dbReference type="Pfam" id="PF12796">
    <property type="entry name" value="Ank_2"/>
    <property type="match status" value="1"/>
</dbReference>
<dbReference type="InterPro" id="IPR036770">
    <property type="entry name" value="Ankyrin_rpt-contain_sf"/>
</dbReference>
<dbReference type="PANTHER" id="PTHR46680:SF3">
    <property type="entry name" value="NF-KAPPA-B INHIBITOR CACTUS"/>
    <property type="match status" value="1"/>
</dbReference>
<feature type="repeat" description="ANK" evidence="3">
    <location>
        <begin position="43"/>
        <end position="75"/>
    </location>
</feature>
<reference evidence="5 6" key="1">
    <citation type="submission" date="2021-07" db="EMBL/GenBank/DDBJ databases">
        <title>Flavobacterium WSW3-B6 sp.nov, isolated from seaweed.</title>
        <authorList>
            <person name="Muhammad N."/>
            <person name="Ho H."/>
            <person name="Lee Y.-J."/>
            <person name="Nguyen T."/>
            <person name="Ho J."/>
            <person name="Kim S.-G."/>
        </authorList>
    </citation>
    <scope>NUCLEOTIDE SEQUENCE [LARGE SCALE GENOMIC DNA]</scope>
    <source>
        <strain evidence="5 6">WSW3-B6</strain>
    </source>
</reference>
<evidence type="ECO:0000256" key="2">
    <source>
        <dbReference type="ARBA" id="ARBA00023043"/>
    </source>
</evidence>
<gene>
    <name evidence="5" type="ORF">K1I41_10765</name>
</gene>
<dbReference type="PROSITE" id="PS50297">
    <property type="entry name" value="ANK_REP_REGION"/>
    <property type="match status" value="2"/>
</dbReference>
<accession>A0ABX8V589</accession>
<dbReference type="PANTHER" id="PTHR46680">
    <property type="entry name" value="NF-KAPPA-B INHIBITOR ALPHA"/>
    <property type="match status" value="1"/>
</dbReference>
<keyword evidence="2 3" id="KW-0040">ANK repeat</keyword>
<keyword evidence="1" id="KW-0677">Repeat</keyword>
<dbReference type="Proteomes" id="UP000825381">
    <property type="component" value="Chromosome"/>
</dbReference>
<keyword evidence="4" id="KW-0732">Signal</keyword>
<name>A0ABX8V589_9FLAO</name>
<feature type="chain" id="PRO_5046366558" evidence="4">
    <location>
        <begin position="24"/>
        <end position="134"/>
    </location>
</feature>
<organism evidence="5 6">
    <name type="scientific">Flavobacterium litorale</name>
    <dbReference type="NCBI Taxonomy" id="2856519"/>
    <lineage>
        <taxon>Bacteria</taxon>
        <taxon>Pseudomonadati</taxon>
        <taxon>Bacteroidota</taxon>
        <taxon>Flavobacteriia</taxon>
        <taxon>Flavobacteriales</taxon>
        <taxon>Flavobacteriaceae</taxon>
        <taxon>Flavobacterium</taxon>
    </lineage>
</organism>
<dbReference type="SUPFAM" id="SSF48403">
    <property type="entry name" value="Ankyrin repeat"/>
    <property type="match status" value="1"/>
</dbReference>
<protein>
    <submittedName>
        <fullName evidence="5">Ankyrin repeat domain-containing protein</fullName>
    </submittedName>
</protein>
<dbReference type="EMBL" id="CP080429">
    <property type="protein sequence ID" value="QYJ68002.1"/>
    <property type="molecule type" value="Genomic_DNA"/>
</dbReference>
<evidence type="ECO:0000313" key="6">
    <source>
        <dbReference type="Proteomes" id="UP000825381"/>
    </source>
</evidence>
<dbReference type="InterPro" id="IPR002110">
    <property type="entry name" value="Ankyrin_rpt"/>
</dbReference>
<sequence>MKKTIIYLSLALVAFGSTTFASNANNVPNSNNKVAVETVVKYNASTPLAMAICKGDVTTVKKFIEYGADVNEKSNGFTPLMLAARYNRAEIVKILIANGAKLKITDDRGFTALKHAELSNANESAVILKEAIEA</sequence>
<evidence type="ECO:0000256" key="3">
    <source>
        <dbReference type="PROSITE-ProRule" id="PRU00023"/>
    </source>
</evidence>
<dbReference type="SMART" id="SM00248">
    <property type="entry name" value="ANK"/>
    <property type="match status" value="2"/>
</dbReference>
<feature type="repeat" description="ANK" evidence="3">
    <location>
        <begin position="75"/>
        <end position="107"/>
    </location>
</feature>
<evidence type="ECO:0000256" key="1">
    <source>
        <dbReference type="ARBA" id="ARBA00022737"/>
    </source>
</evidence>
<proteinExistence type="predicted"/>
<evidence type="ECO:0000256" key="4">
    <source>
        <dbReference type="SAM" id="SignalP"/>
    </source>
</evidence>
<evidence type="ECO:0000313" key="5">
    <source>
        <dbReference type="EMBL" id="QYJ68002.1"/>
    </source>
</evidence>